<dbReference type="InterPro" id="IPR000719">
    <property type="entry name" value="Prot_kinase_dom"/>
</dbReference>
<dbReference type="Proteomes" id="UP001642464">
    <property type="component" value="Unassembled WGS sequence"/>
</dbReference>
<keyword evidence="2 3" id="KW-0067">ATP-binding</keyword>
<dbReference type="SUPFAM" id="SSF48371">
    <property type="entry name" value="ARM repeat"/>
    <property type="match status" value="2"/>
</dbReference>
<dbReference type="SMART" id="SM00220">
    <property type="entry name" value="S_TKc"/>
    <property type="match status" value="1"/>
</dbReference>
<feature type="binding site" evidence="3">
    <location>
        <position position="448"/>
    </location>
    <ligand>
        <name>ATP</name>
        <dbReference type="ChEBI" id="CHEBI:30616"/>
    </ligand>
</feature>
<evidence type="ECO:0000313" key="6">
    <source>
        <dbReference type="Proteomes" id="UP001642464"/>
    </source>
</evidence>
<dbReference type="InterPro" id="IPR016024">
    <property type="entry name" value="ARM-type_fold"/>
</dbReference>
<dbReference type="GO" id="GO:0016301">
    <property type="term" value="F:kinase activity"/>
    <property type="evidence" value="ECO:0007669"/>
    <property type="project" value="UniProtKB-KW"/>
</dbReference>
<reference evidence="5 6" key="1">
    <citation type="submission" date="2024-02" db="EMBL/GenBank/DDBJ databases">
        <authorList>
            <person name="Chen Y."/>
            <person name="Shah S."/>
            <person name="Dougan E. K."/>
            <person name="Thang M."/>
            <person name="Chan C."/>
        </authorList>
    </citation>
    <scope>NUCLEOTIDE SEQUENCE [LARGE SCALE GENOMIC DNA]</scope>
</reference>
<dbReference type="Gene3D" id="1.10.510.10">
    <property type="entry name" value="Transferase(Phosphotransferase) domain 1"/>
    <property type="match status" value="1"/>
</dbReference>
<dbReference type="InterPro" id="IPR051681">
    <property type="entry name" value="Ser/Thr_Kinases-Pseudokinases"/>
</dbReference>
<feature type="domain" description="Protein kinase" evidence="4">
    <location>
        <begin position="419"/>
        <end position="675"/>
    </location>
</feature>
<evidence type="ECO:0000256" key="2">
    <source>
        <dbReference type="ARBA" id="ARBA00022840"/>
    </source>
</evidence>
<organism evidence="5 6">
    <name type="scientific">Durusdinium trenchii</name>
    <dbReference type="NCBI Taxonomy" id="1381693"/>
    <lineage>
        <taxon>Eukaryota</taxon>
        <taxon>Sar</taxon>
        <taxon>Alveolata</taxon>
        <taxon>Dinophyceae</taxon>
        <taxon>Suessiales</taxon>
        <taxon>Symbiodiniaceae</taxon>
        <taxon>Durusdinium</taxon>
    </lineage>
</organism>
<dbReference type="InterPro" id="IPR011989">
    <property type="entry name" value="ARM-like"/>
</dbReference>
<keyword evidence="6" id="KW-1185">Reference proteome</keyword>
<dbReference type="Gene3D" id="1.25.10.10">
    <property type="entry name" value="Leucine-rich Repeat Variant"/>
    <property type="match status" value="2"/>
</dbReference>
<evidence type="ECO:0000256" key="3">
    <source>
        <dbReference type="PROSITE-ProRule" id="PRU10141"/>
    </source>
</evidence>
<name>A0ABP0IFN2_9DINO</name>
<dbReference type="PROSITE" id="PS50011">
    <property type="entry name" value="PROTEIN_KINASE_DOM"/>
    <property type="match status" value="1"/>
</dbReference>
<dbReference type="PANTHER" id="PTHR44329">
    <property type="entry name" value="SERINE/THREONINE-PROTEIN KINASE TNNI3K-RELATED"/>
    <property type="match status" value="1"/>
</dbReference>
<sequence length="675" mass="75835">MSSYGELIQALRVLKNVKEKRHGIKTLASLCSNRAFQVRIVQRGGWRTAILPLIISLDEDCRMYAALAVANLSTSAATHPQLLEEEVLRHLVPILQSEEVQEVIAYVLNALGNFACSEIMWHELQQMNAADGILTILKQTQREEIRINCLFCLANLTADPWHRKWMMGKEVYEIIWSYMQDPNYTIMSYSLAILRGLAVETEAQELFPSMGLVPLLIGIYHSQCPQSLKTLSMDLLLHFSMFKQNAGLMMEKEVAQVIELAGRGTGHVEYVPIGIAIIANICESVDLHDRIVESPLFEVLTEHIHNDNTNVQTHVIRALMQLSLSPKYHHVILTTGAMANVCPIALTQRLSIGMRTNALQMMAAVCATHPTTPTTSDIIDLMFLIVNSEENIDIRRAAALVIANASSDSGNLAGRSQWTGGRCCIGSGVTSEVYQGHWTRIGQVVAIKAITERSAIRPDEQLAFAREMHILTQVQHENLVKFYGVCIDMPPLRIITEFCEGGACFELLHNSDEVDLIWPQQIKMCKDVAAAMCYLHTFDPMIIHRDLKSLNLLLDRPVFGPTDEPVVKVCDFGVAKLQASPEGWGQMTAQAGTKHWMAPEMWRGTKYDEKVDVFSYAMVVYEIVCHEVPFEQEEPHLRRNRHILRAKGELNHEKATFRGSSAELKAAQQKYNHGE</sequence>
<proteinExistence type="predicted"/>
<dbReference type="PROSITE" id="PS00107">
    <property type="entry name" value="PROTEIN_KINASE_ATP"/>
    <property type="match status" value="1"/>
</dbReference>
<accession>A0ABP0IFN2</accession>
<gene>
    <name evidence="5" type="ORF">SCF082_LOCUS6668</name>
</gene>
<dbReference type="InterPro" id="IPR008271">
    <property type="entry name" value="Ser/Thr_kinase_AS"/>
</dbReference>
<dbReference type="PROSITE" id="PS00108">
    <property type="entry name" value="PROTEIN_KINASE_ST"/>
    <property type="match status" value="1"/>
</dbReference>
<dbReference type="Pfam" id="PF00069">
    <property type="entry name" value="Pkinase"/>
    <property type="match status" value="1"/>
</dbReference>
<evidence type="ECO:0000313" key="5">
    <source>
        <dbReference type="EMBL" id="CAK9000832.1"/>
    </source>
</evidence>
<comment type="caution">
    <text evidence="5">The sequence shown here is derived from an EMBL/GenBank/DDBJ whole genome shotgun (WGS) entry which is preliminary data.</text>
</comment>
<keyword evidence="1 3" id="KW-0547">Nucleotide-binding</keyword>
<keyword evidence="5" id="KW-0418">Kinase</keyword>
<keyword evidence="5" id="KW-0808">Transferase</keyword>
<evidence type="ECO:0000259" key="4">
    <source>
        <dbReference type="PROSITE" id="PS50011"/>
    </source>
</evidence>
<dbReference type="InterPro" id="IPR011009">
    <property type="entry name" value="Kinase-like_dom_sf"/>
</dbReference>
<dbReference type="InterPro" id="IPR017441">
    <property type="entry name" value="Protein_kinase_ATP_BS"/>
</dbReference>
<evidence type="ECO:0000256" key="1">
    <source>
        <dbReference type="ARBA" id="ARBA00022741"/>
    </source>
</evidence>
<dbReference type="CDD" id="cd13999">
    <property type="entry name" value="STKc_MAP3K-like"/>
    <property type="match status" value="1"/>
</dbReference>
<dbReference type="EMBL" id="CAXAMM010003669">
    <property type="protein sequence ID" value="CAK9000832.1"/>
    <property type="molecule type" value="Genomic_DNA"/>
</dbReference>
<protein>
    <submittedName>
        <fullName evidence="5">Serine/threonine-protein kinase STY46 (Serine/threonine/tyrosine-protein kinase 46)</fullName>
    </submittedName>
</protein>
<dbReference type="SUPFAM" id="SSF56112">
    <property type="entry name" value="Protein kinase-like (PK-like)"/>
    <property type="match status" value="1"/>
</dbReference>